<dbReference type="InterPro" id="IPR050229">
    <property type="entry name" value="GlpE_sulfurtransferase"/>
</dbReference>
<proteinExistence type="predicted"/>
<evidence type="ECO:0000313" key="2">
    <source>
        <dbReference type="EMBL" id="MFC4634961.1"/>
    </source>
</evidence>
<reference evidence="3" key="1">
    <citation type="journal article" date="2019" name="Int. J. Syst. Evol. Microbiol.">
        <title>The Global Catalogue of Microorganisms (GCM) 10K type strain sequencing project: providing services to taxonomists for standard genome sequencing and annotation.</title>
        <authorList>
            <consortium name="The Broad Institute Genomics Platform"/>
            <consortium name="The Broad Institute Genome Sequencing Center for Infectious Disease"/>
            <person name="Wu L."/>
            <person name="Ma J."/>
        </authorList>
    </citation>
    <scope>NUCLEOTIDE SEQUENCE [LARGE SCALE GENOMIC DNA]</scope>
    <source>
        <strain evidence="3">YJ-61-S</strain>
    </source>
</reference>
<comment type="caution">
    <text evidence="2">The sequence shown here is derived from an EMBL/GenBank/DDBJ whole genome shotgun (WGS) entry which is preliminary data.</text>
</comment>
<dbReference type="Gene3D" id="3.40.250.10">
    <property type="entry name" value="Rhodanese-like domain"/>
    <property type="match status" value="1"/>
</dbReference>
<protein>
    <submittedName>
        <fullName evidence="2">Rhodanese-like domain-containing protein</fullName>
    </submittedName>
</protein>
<feature type="domain" description="Rhodanese" evidence="1">
    <location>
        <begin position="37"/>
        <end position="121"/>
    </location>
</feature>
<dbReference type="CDD" id="cd00158">
    <property type="entry name" value="RHOD"/>
    <property type="match status" value="1"/>
</dbReference>
<dbReference type="SMART" id="SM00450">
    <property type="entry name" value="RHOD"/>
    <property type="match status" value="1"/>
</dbReference>
<name>A0ABV9HXR5_9FLAO</name>
<accession>A0ABV9HXR5</accession>
<dbReference type="InterPro" id="IPR001763">
    <property type="entry name" value="Rhodanese-like_dom"/>
</dbReference>
<dbReference type="PROSITE" id="PS50206">
    <property type="entry name" value="RHODANESE_3"/>
    <property type="match status" value="1"/>
</dbReference>
<dbReference type="PROSITE" id="PS51257">
    <property type="entry name" value="PROKAR_LIPOPROTEIN"/>
    <property type="match status" value="1"/>
</dbReference>
<dbReference type="SUPFAM" id="SSF52821">
    <property type="entry name" value="Rhodanese/Cell cycle control phosphatase"/>
    <property type="match status" value="1"/>
</dbReference>
<gene>
    <name evidence="2" type="ORF">ACFO3O_13655</name>
</gene>
<dbReference type="InterPro" id="IPR036873">
    <property type="entry name" value="Rhodanese-like_dom_sf"/>
</dbReference>
<sequence length="122" mass="13941">MRNTLSILLLLLSFSCVSQEEKGIYIIDVQSVKTDIIGKDVQLVDVRSEEEYNKGHIDDAININIADKERFTAEIQKLDKTKPVYIYCHSGVRSHRASKLIQELGFTTIYDFTGGWSVWSQN</sequence>
<dbReference type="Pfam" id="PF00581">
    <property type="entry name" value="Rhodanese"/>
    <property type="match status" value="1"/>
</dbReference>
<dbReference type="PANTHER" id="PTHR43031:SF1">
    <property type="entry name" value="PYRIDINE NUCLEOTIDE-DISULPHIDE OXIDOREDUCTASE"/>
    <property type="match status" value="1"/>
</dbReference>
<dbReference type="EMBL" id="JBHSFV010000008">
    <property type="protein sequence ID" value="MFC4634961.1"/>
    <property type="molecule type" value="Genomic_DNA"/>
</dbReference>
<evidence type="ECO:0000259" key="1">
    <source>
        <dbReference type="PROSITE" id="PS50206"/>
    </source>
</evidence>
<evidence type="ECO:0000313" key="3">
    <source>
        <dbReference type="Proteomes" id="UP001596043"/>
    </source>
</evidence>
<dbReference type="PANTHER" id="PTHR43031">
    <property type="entry name" value="FAD-DEPENDENT OXIDOREDUCTASE"/>
    <property type="match status" value="1"/>
</dbReference>
<keyword evidence="3" id="KW-1185">Reference proteome</keyword>
<dbReference type="RefSeq" id="WP_379979723.1">
    <property type="nucleotide sequence ID" value="NZ_JBHSFV010000008.1"/>
</dbReference>
<dbReference type="Proteomes" id="UP001596043">
    <property type="component" value="Unassembled WGS sequence"/>
</dbReference>
<organism evidence="2 3">
    <name type="scientific">Dokdonia ponticola</name>
    <dbReference type="NCBI Taxonomy" id="2041041"/>
    <lineage>
        <taxon>Bacteria</taxon>
        <taxon>Pseudomonadati</taxon>
        <taxon>Bacteroidota</taxon>
        <taxon>Flavobacteriia</taxon>
        <taxon>Flavobacteriales</taxon>
        <taxon>Flavobacteriaceae</taxon>
        <taxon>Dokdonia</taxon>
    </lineage>
</organism>